<dbReference type="Proteomes" id="UP000217549">
    <property type="component" value="Chromosome I"/>
</dbReference>
<gene>
    <name evidence="6" type="ORF">EHLA_0553</name>
</gene>
<evidence type="ECO:0000313" key="7">
    <source>
        <dbReference type="Proteomes" id="UP000217549"/>
    </source>
</evidence>
<dbReference type="SUPFAM" id="SSF53187">
    <property type="entry name" value="Zn-dependent exopeptidases"/>
    <property type="match status" value="1"/>
</dbReference>
<proteinExistence type="predicted"/>
<dbReference type="Gene3D" id="3.40.630.10">
    <property type="entry name" value="Zn peptidases"/>
    <property type="match status" value="1"/>
</dbReference>
<dbReference type="PIRSF" id="PIRSF039012">
    <property type="entry name" value="ASP"/>
    <property type="match status" value="1"/>
</dbReference>
<dbReference type="InterPro" id="IPR053138">
    <property type="entry name" value="N-alpha-Ac-DABA_deacetylase"/>
</dbReference>
<keyword evidence="7" id="KW-1185">Reference proteome</keyword>
<dbReference type="STRING" id="39488.ERS852450_00759"/>
<dbReference type="EMBL" id="LT907978">
    <property type="protein sequence ID" value="SOB71318.1"/>
    <property type="molecule type" value="Genomic_DNA"/>
</dbReference>
<dbReference type="Pfam" id="PF24827">
    <property type="entry name" value="AstE_AspA_cat"/>
    <property type="match status" value="1"/>
</dbReference>
<keyword evidence="4" id="KW-0862">Zinc</keyword>
<sequence length="361" mass="40638">MGFQLGNLYVEKGEKVCGFLKLPFTEDELPVTLIYGQEEGHTVLVDGGIHNAEYVGIECVTGLAAKLQPKDIKGILILLHIVNVNGFKARTVSVSAEDGKNLNRVFPGDANGTYTDKLAYFIEKEIFSKIDYYIDVHNGDWFEDLTPFIYCVGNAPEETVAEAERMAQAADMPFYVKSQSGKGGAYNYAGTLGIPSVLIERGCNGMWSEEEVAASQKDVKNILRRIGMLKTRPTLAEMQMRVPKHMNHAHYVDSEKAGCWFPKKKAGQIVKAGELLGELKDYFGNVIEEFRLKEDAIILYQTISYSVPENSPLIAYGHYDICIDDMGNTHQHTHDELHKHRKEHYDDHAGIHSREMWEDMI</sequence>
<dbReference type="RefSeq" id="WP_021907284.1">
    <property type="nucleotide sequence ID" value="NZ_JAFIKU010000033.1"/>
</dbReference>
<dbReference type="CDD" id="cd06254">
    <property type="entry name" value="M14_ASTE_ASPA-like"/>
    <property type="match status" value="1"/>
</dbReference>
<dbReference type="AlphaFoldDB" id="A0A285PNV7"/>
<evidence type="ECO:0000256" key="3">
    <source>
        <dbReference type="ARBA" id="ARBA00022801"/>
    </source>
</evidence>
<dbReference type="PANTHER" id="PTHR37326:SF1">
    <property type="entry name" value="BLL3975 PROTEIN"/>
    <property type="match status" value="1"/>
</dbReference>
<reference evidence="7" key="1">
    <citation type="submission" date="2017-09" db="EMBL/GenBank/DDBJ databases">
        <authorList>
            <person name="Shetty A S."/>
        </authorList>
    </citation>
    <scope>NUCLEOTIDE SEQUENCE [LARGE SCALE GENOMIC DNA]</scope>
</reference>
<dbReference type="GO" id="GO:0016788">
    <property type="term" value="F:hydrolase activity, acting on ester bonds"/>
    <property type="evidence" value="ECO:0007669"/>
    <property type="project" value="InterPro"/>
</dbReference>
<dbReference type="InterPro" id="IPR055438">
    <property type="entry name" value="AstE_AspA_cat"/>
</dbReference>
<keyword evidence="2" id="KW-0479">Metal-binding</keyword>
<keyword evidence="3 6" id="KW-0378">Hydrolase</keyword>
<comment type="cofactor">
    <cofactor evidence="1">
        <name>Zn(2+)</name>
        <dbReference type="ChEBI" id="CHEBI:29105"/>
    </cofactor>
</comment>
<dbReference type="PANTHER" id="PTHR37326">
    <property type="entry name" value="BLL3975 PROTEIN"/>
    <property type="match status" value="1"/>
</dbReference>
<evidence type="ECO:0000256" key="2">
    <source>
        <dbReference type="ARBA" id="ARBA00022723"/>
    </source>
</evidence>
<dbReference type="GO" id="GO:0016811">
    <property type="term" value="F:hydrolase activity, acting on carbon-nitrogen (but not peptide) bonds, in linear amides"/>
    <property type="evidence" value="ECO:0007669"/>
    <property type="project" value="InterPro"/>
</dbReference>
<organism evidence="6 7">
    <name type="scientific">Anaerobutyricum hallii</name>
    <dbReference type="NCBI Taxonomy" id="39488"/>
    <lineage>
        <taxon>Bacteria</taxon>
        <taxon>Bacillati</taxon>
        <taxon>Bacillota</taxon>
        <taxon>Clostridia</taxon>
        <taxon>Lachnospirales</taxon>
        <taxon>Lachnospiraceae</taxon>
        <taxon>Anaerobutyricum</taxon>
    </lineage>
</organism>
<dbReference type="KEGG" id="ehl:EHLA_0553"/>
<dbReference type="GO" id="GO:0046872">
    <property type="term" value="F:metal ion binding"/>
    <property type="evidence" value="ECO:0007669"/>
    <property type="project" value="UniProtKB-KW"/>
</dbReference>
<evidence type="ECO:0000259" key="5">
    <source>
        <dbReference type="Pfam" id="PF24827"/>
    </source>
</evidence>
<accession>A0A285PNV7</accession>
<dbReference type="EC" id="3.1.-.-" evidence="6"/>
<dbReference type="InterPro" id="IPR043795">
    <property type="entry name" value="N-alpha-Ac-DABA-like"/>
</dbReference>
<evidence type="ECO:0000256" key="4">
    <source>
        <dbReference type="ARBA" id="ARBA00022833"/>
    </source>
</evidence>
<feature type="domain" description="Succinylglutamate desuccinylase/Aspartoacylase catalytic" evidence="5">
    <location>
        <begin position="40"/>
        <end position="225"/>
    </location>
</feature>
<name>A0A285PNV7_9FIRM</name>
<protein>
    <submittedName>
        <fullName evidence="6">Succinylglutamate desuccinylase / Aspartoacylase family</fullName>
        <ecNumber evidence="6">3.1.-.-</ecNumber>
    </submittedName>
</protein>
<evidence type="ECO:0000313" key="6">
    <source>
        <dbReference type="EMBL" id="SOB71318.1"/>
    </source>
</evidence>
<evidence type="ECO:0000256" key="1">
    <source>
        <dbReference type="ARBA" id="ARBA00001947"/>
    </source>
</evidence>